<feature type="domain" description="DNA-directed RNA polymerase subunit 2 hybrid-binding" evidence="9">
    <location>
        <begin position="341"/>
        <end position="470"/>
    </location>
</feature>
<keyword evidence="3" id="KW-0240">DNA-directed RNA polymerase</keyword>
<proteinExistence type="inferred from homology"/>
<dbReference type="GO" id="GO:0003677">
    <property type="term" value="F:DNA binding"/>
    <property type="evidence" value="ECO:0007669"/>
    <property type="project" value="InterPro"/>
</dbReference>
<evidence type="ECO:0000256" key="1">
    <source>
        <dbReference type="ARBA" id="ARBA00006835"/>
    </source>
</evidence>
<dbReference type="Gene3D" id="2.40.50.150">
    <property type="match status" value="1"/>
</dbReference>
<dbReference type="PANTHER" id="PTHR20856">
    <property type="entry name" value="DNA-DIRECTED RNA POLYMERASE I SUBUNIT 2"/>
    <property type="match status" value="1"/>
</dbReference>
<dbReference type="SUPFAM" id="SSF64484">
    <property type="entry name" value="beta and beta-prime subunits of DNA dependent RNA-polymerase"/>
    <property type="match status" value="1"/>
</dbReference>
<dbReference type="InterPro" id="IPR007120">
    <property type="entry name" value="DNA-dir_RNAP_su2_dom"/>
</dbReference>
<dbReference type="InterPro" id="IPR015712">
    <property type="entry name" value="DNA-dir_RNA_pol_su2"/>
</dbReference>
<dbReference type="Proteomes" id="UP001157006">
    <property type="component" value="Chromosome 4"/>
</dbReference>
<protein>
    <recommendedName>
        <fullName evidence="2">DNA-directed RNA polymerase</fullName>
        <ecNumber evidence="2">2.7.7.6</ecNumber>
    </recommendedName>
</protein>
<evidence type="ECO:0000313" key="13">
    <source>
        <dbReference type="EMBL" id="CAI8607435.1"/>
    </source>
</evidence>
<keyword evidence="6" id="KW-0804">Transcription</keyword>
<keyword evidence="5" id="KW-0548">Nucleotidyltransferase</keyword>
<accession>A0AAV1AA63</accession>
<reference evidence="13 14" key="1">
    <citation type="submission" date="2023-01" db="EMBL/GenBank/DDBJ databases">
        <authorList>
            <person name="Kreplak J."/>
        </authorList>
    </citation>
    <scope>NUCLEOTIDE SEQUENCE [LARGE SCALE GENOMIC DNA]</scope>
</reference>
<organism evidence="13 14">
    <name type="scientific">Vicia faba</name>
    <name type="common">Broad bean</name>
    <name type="synonym">Faba vulgaris</name>
    <dbReference type="NCBI Taxonomy" id="3906"/>
    <lineage>
        <taxon>Eukaryota</taxon>
        <taxon>Viridiplantae</taxon>
        <taxon>Streptophyta</taxon>
        <taxon>Embryophyta</taxon>
        <taxon>Tracheophyta</taxon>
        <taxon>Spermatophyta</taxon>
        <taxon>Magnoliopsida</taxon>
        <taxon>eudicotyledons</taxon>
        <taxon>Gunneridae</taxon>
        <taxon>Pentapetalae</taxon>
        <taxon>rosids</taxon>
        <taxon>fabids</taxon>
        <taxon>Fabales</taxon>
        <taxon>Fabaceae</taxon>
        <taxon>Papilionoideae</taxon>
        <taxon>50 kb inversion clade</taxon>
        <taxon>NPAAA clade</taxon>
        <taxon>Hologalegina</taxon>
        <taxon>IRL clade</taxon>
        <taxon>Fabeae</taxon>
        <taxon>Vicia</taxon>
    </lineage>
</organism>
<evidence type="ECO:0000256" key="8">
    <source>
        <dbReference type="SAM" id="MobiDB-lite"/>
    </source>
</evidence>
<dbReference type="GO" id="GO:0003899">
    <property type="term" value="F:DNA-directed RNA polymerase activity"/>
    <property type="evidence" value="ECO:0007669"/>
    <property type="project" value="UniProtKB-EC"/>
</dbReference>
<evidence type="ECO:0000259" key="9">
    <source>
        <dbReference type="Pfam" id="PF00562"/>
    </source>
</evidence>
<dbReference type="Pfam" id="PF00562">
    <property type="entry name" value="RNA_pol_Rpb2_6"/>
    <property type="match status" value="1"/>
</dbReference>
<dbReference type="EMBL" id="OX451739">
    <property type="protein sequence ID" value="CAI8607435.1"/>
    <property type="molecule type" value="Genomic_DNA"/>
</dbReference>
<dbReference type="Pfam" id="PF04565">
    <property type="entry name" value="RNA_pol_Rpb2_3"/>
    <property type="match status" value="1"/>
</dbReference>
<comment type="similarity">
    <text evidence="1 7">Belongs to the RNA polymerase beta chain family.</text>
</comment>
<dbReference type="GO" id="GO:0006351">
    <property type="term" value="P:DNA-templated transcription"/>
    <property type="evidence" value="ECO:0007669"/>
    <property type="project" value="InterPro"/>
</dbReference>
<keyword evidence="14" id="KW-1185">Reference proteome</keyword>
<dbReference type="Pfam" id="PF04566">
    <property type="entry name" value="RNA_pol_Rpb2_4"/>
    <property type="match status" value="1"/>
</dbReference>
<evidence type="ECO:0000256" key="2">
    <source>
        <dbReference type="ARBA" id="ARBA00012418"/>
    </source>
</evidence>
<evidence type="ECO:0000256" key="4">
    <source>
        <dbReference type="ARBA" id="ARBA00022679"/>
    </source>
</evidence>
<feature type="compositionally biased region" description="Basic and acidic residues" evidence="8">
    <location>
        <begin position="460"/>
        <end position="475"/>
    </location>
</feature>
<dbReference type="InterPro" id="IPR037033">
    <property type="entry name" value="DNA-dir_RNAP_su2_hyb_sf"/>
</dbReference>
<feature type="region of interest" description="Disordered" evidence="8">
    <location>
        <begin position="456"/>
        <end position="475"/>
    </location>
</feature>
<dbReference type="InterPro" id="IPR007647">
    <property type="entry name" value="RNA_pol_Rpb2_5"/>
</dbReference>
<feature type="domain" description="RNA polymerase Rpb2" evidence="11">
    <location>
        <begin position="211"/>
        <end position="272"/>
    </location>
</feature>
<dbReference type="InterPro" id="IPR014724">
    <property type="entry name" value="RNA_pol_RPB2_OB-fold"/>
</dbReference>
<dbReference type="InterPro" id="IPR007646">
    <property type="entry name" value="RNA_pol_Rpb2_4"/>
</dbReference>
<name>A0AAV1AA63_VICFA</name>
<dbReference type="EC" id="2.7.7.6" evidence="2"/>
<evidence type="ECO:0000256" key="7">
    <source>
        <dbReference type="RuleBase" id="RU000434"/>
    </source>
</evidence>
<dbReference type="Pfam" id="PF04567">
    <property type="entry name" value="RNA_pol_Rpb2_5"/>
    <property type="match status" value="1"/>
</dbReference>
<evidence type="ECO:0000256" key="6">
    <source>
        <dbReference type="ARBA" id="ARBA00023163"/>
    </source>
</evidence>
<dbReference type="GO" id="GO:0000428">
    <property type="term" value="C:DNA-directed RNA polymerase complex"/>
    <property type="evidence" value="ECO:0007669"/>
    <property type="project" value="UniProtKB-KW"/>
</dbReference>
<dbReference type="GO" id="GO:0032549">
    <property type="term" value="F:ribonucleoside binding"/>
    <property type="evidence" value="ECO:0007669"/>
    <property type="project" value="InterPro"/>
</dbReference>
<dbReference type="Gene3D" id="3.90.1100.10">
    <property type="match status" value="1"/>
</dbReference>
<dbReference type="Gene3D" id="2.40.270.10">
    <property type="entry name" value="DNA-directed RNA polymerase, subunit 2, domain 6"/>
    <property type="match status" value="1"/>
</dbReference>
<evidence type="ECO:0000256" key="3">
    <source>
        <dbReference type="ARBA" id="ARBA00022478"/>
    </source>
</evidence>
<feature type="domain" description="RNA polymerase Rpb2" evidence="12">
    <location>
        <begin position="293"/>
        <end position="323"/>
    </location>
</feature>
<evidence type="ECO:0000259" key="12">
    <source>
        <dbReference type="Pfam" id="PF04567"/>
    </source>
</evidence>
<evidence type="ECO:0000259" key="11">
    <source>
        <dbReference type="Pfam" id="PF04566"/>
    </source>
</evidence>
<keyword evidence="4" id="KW-0808">Transferase</keyword>
<evidence type="ECO:0000259" key="10">
    <source>
        <dbReference type="Pfam" id="PF04565"/>
    </source>
</evidence>
<gene>
    <name evidence="13" type="ORF">VFH_IV038160</name>
</gene>
<dbReference type="InterPro" id="IPR007645">
    <property type="entry name" value="RNA_pol_Rpb2_3"/>
</dbReference>
<sequence length="475" mass="53814">MVRRIMDAYQNKDALDEKEFIGNIRLKLPGELLSLLFEELFKSWINEVKKMSEKKRAMWAKQKQDKYGHDIIFRMTDFLNHGDIITHGLELTLKTGNFNVKRFKMERTGVTQVLQRSSYVSALAHMTEVFKQSEKSRNVSGAKAMHYSQFGMLCPCDIRVEACGVVRSLALMTHVTTDVEKDCSIDIIRSSVQRITTLKGIHLHEPDSFLVIYNGVILGRHENPQVYANYIRDARRSGRVSKFLSVHVNEKQCCVYLASDGGRVCRPLVIVEKGISKIKDIHMAELKEGKRTFDSFVNDALVEYVDVNEANNALIALTEQDVSLETTHIELEPFSILGVSAGIIPYPHHNHSRGNFKQCAVGKKAIGNITYNQLLRMDRLLNSLVYPQRPLLTTKSIELVGYDKIGGGQNAIIAVMSFSGYDTNDAIVMNKSSIDRGFGRSTIMKTDTIIKQNYNNCTSDRFRPPTRDNAGRMQH</sequence>
<feature type="domain" description="RNA polymerase Rpb2" evidence="10">
    <location>
        <begin position="112"/>
        <end position="175"/>
    </location>
</feature>
<evidence type="ECO:0000256" key="5">
    <source>
        <dbReference type="ARBA" id="ARBA00022695"/>
    </source>
</evidence>
<dbReference type="AlphaFoldDB" id="A0AAV1AA63"/>
<evidence type="ECO:0000313" key="14">
    <source>
        <dbReference type="Proteomes" id="UP001157006"/>
    </source>
</evidence>